<feature type="compositionally biased region" description="Basic and acidic residues" evidence="1">
    <location>
        <begin position="24"/>
        <end position="34"/>
    </location>
</feature>
<reference evidence="2" key="2">
    <citation type="journal article" date="2015" name="Data Brief">
        <title>Shoot transcriptome of the giant reed, Arundo donax.</title>
        <authorList>
            <person name="Barrero R.A."/>
            <person name="Guerrero F.D."/>
            <person name="Moolhuijzen P."/>
            <person name="Goolsby J.A."/>
            <person name="Tidwell J."/>
            <person name="Bellgard S.E."/>
            <person name="Bellgard M.I."/>
        </authorList>
    </citation>
    <scope>NUCLEOTIDE SEQUENCE</scope>
    <source>
        <tissue evidence="2">Shoot tissue taken approximately 20 cm above the soil surface</tissue>
    </source>
</reference>
<evidence type="ECO:0000256" key="1">
    <source>
        <dbReference type="SAM" id="MobiDB-lite"/>
    </source>
</evidence>
<name>A0A0A9F7T1_ARUDO</name>
<evidence type="ECO:0000313" key="2">
    <source>
        <dbReference type="EMBL" id="JAE04328.1"/>
    </source>
</evidence>
<reference evidence="2" key="1">
    <citation type="submission" date="2014-09" db="EMBL/GenBank/DDBJ databases">
        <authorList>
            <person name="Magalhaes I.L.F."/>
            <person name="Oliveira U."/>
            <person name="Santos F.R."/>
            <person name="Vidigal T.H.D.A."/>
            <person name="Brescovit A.D."/>
            <person name="Santos A.J."/>
        </authorList>
    </citation>
    <scope>NUCLEOTIDE SEQUENCE</scope>
    <source>
        <tissue evidence="2">Shoot tissue taken approximately 20 cm above the soil surface</tissue>
    </source>
</reference>
<dbReference type="AlphaFoldDB" id="A0A0A9F7T1"/>
<accession>A0A0A9F7T1</accession>
<proteinExistence type="predicted"/>
<dbReference type="EMBL" id="GBRH01193568">
    <property type="protein sequence ID" value="JAE04328.1"/>
    <property type="molecule type" value="Transcribed_RNA"/>
</dbReference>
<protein>
    <submittedName>
        <fullName evidence="2">Uncharacterized protein</fullName>
    </submittedName>
</protein>
<organism evidence="2">
    <name type="scientific">Arundo donax</name>
    <name type="common">Giant reed</name>
    <name type="synonym">Donax arundinaceus</name>
    <dbReference type="NCBI Taxonomy" id="35708"/>
    <lineage>
        <taxon>Eukaryota</taxon>
        <taxon>Viridiplantae</taxon>
        <taxon>Streptophyta</taxon>
        <taxon>Embryophyta</taxon>
        <taxon>Tracheophyta</taxon>
        <taxon>Spermatophyta</taxon>
        <taxon>Magnoliopsida</taxon>
        <taxon>Liliopsida</taxon>
        <taxon>Poales</taxon>
        <taxon>Poaceae</taxon>
        <taxon>PACMAD clade</taxon>
        <taxon>Arundinoideae</taxon>
        <taxon>Arundineae</taxon>
        <taxon>Arundo</taxon>
    </lineage>
</organism>
<feature type="compositionally biased region" description="Basic and acidic residues" evidence="1">
    <location>
        <begin position="1"/>
        <end position="14"/>
    </location>
</feature>
<feature type="region of interest" description="Disordered" evidence="1">
    <location>
        <begin position="1"/>
        <end position="34"/>
    </location>
</feature>
<sequence length="34" mass="4142">MTMENKSDNIHNDTNRTTPNNNSQREREREREHS</sequence>